<dbReference type="Pfam" id="PF13649">
    <property type="entry name" value="Methyltransf_25"/>
    <property type="match status" value="1"/>
</dbReference>
<keyword evidence="3" id="KW-0949">S-adenosyl-L-methionine</keyword>
<dbReference type="Gene3D" id="3.40.50.150">
    <property type="entry name" value="Vaccinia Virus protein VP39"/>
    <property type="match status" value="1"/>
</dbReference>
<organism evidence="5 6">
    <name type="scientific">Leifsonia stereocauli</name>
    <dbReference type="NCBI Taxonomy" id="3134136"/>
    <lineage>
        <taxon>Bacteria</taxon>
        <taxon>Bacillati</taxon>
        <taxon>Actinomycetota</taxon>
        <taxon>Actinomycetes</taxon>
        <taxon>Micrococcales</taxon>
        <taxon>Microbacteriaceae</taxon>
        <taxon>Leifsonia</taxon>
    </lineage>
</organism>
<evidence type="ECO:0000313" key="6">
    <source>
        <dbReference type="Proteomes" id="UP001425155"/>
    </source>
</evidence>
<evidence type="ECO:0000313" key="5">
    <source>
        <dbReference type="EMBL" id="MEN1945237.1"/>
    </source>
</evidence>
<feature type="domain" description="Methyltransferase" evidence="4">
    <location>
        <begin position="63"/>
        <end position="148"/>
    </location>
</feature>
<dbReference type="GO" id="GO:0008168">
    <property type="term" value="F:methyltransferase activity"/>
    <property type="evidence" value="ECO:0007669"/>
    <property type="project" value="UniProtKB-KW"/>
</dbReference>
<keyword evidence="1 5" id="KW-0489">Methyltransferase</keyword>
<dbReference type="NCBIfam" id="NF004851">
    <property type="entry name" value="PRK06202.1"/>
    <property type="match status" value="1"/>
</dbReference>
<dbReference type="RefSeq" id="WP_342111167.1">
    <property type="nucleotide sequence ID" value="NZ_JBCAUN010000001.1"/>
</dbReference>
<dbReference type="CDD" id="cd02440">
    <property type="entry name" value="AdoMet_MTases"/>
    <property type="match status" value="1"/>
</dbReference>
<gene>
    <name evidence="5" type="ORF">WJX64_01610</name>
</gene>
<keyword evidence="2" id="KW-0808">Transferase</keyword>
<comment type="caution">
    <text evidence="5">The sequence shown here is derived from an EMBL/GenBank/DDBJ whole genome shotgun (WGS) entry which is preliminary data.</text>
</comment>
<dbReference type="PANTHER" id="PTHR43464:SF19">
    <property type="entry name" value="UBIQUINONE BIOSYNTHESIS O-METHYLTRANSFERASE, MITOCHONDRIAL"/>
    <property type="match status" value="1"/>
</dbReference>
<evidence type="ECO:0000259" key="4">
    <source>
        <dbReference type="Pfam" id="PF13649"/>
    </source>
</evidence>
<dbReference type="Proteomes" id="UP001425155">
    <property type="component" value="Unassembled WGS sequence"/>
</dbReference>
<dbReference type="EMBL" id="JBCLVG010000001">
    <property type="protein sequence ID" value="MEN1945237.1"/>
    <property type="molecule type" value="Genomic_DNA"/>
</dbReference>
<keyword evidence="6" id="KW-1185">Reference proteome</keyword>
<evidence type="ECO:0000256" key="2">
    <source>
        <dbReference type="ARBA" id="ARBA00022679"/>
    </source>
</evidence>
<sequence length="242" mass="26284">MSLDLRMRETELTELMDAPDCDPRLLQSTYEQFAAVNAVFSGWRGIYRRSIRPLLSTTLVTSVLDIGSGGGDLTRAIAHWAARDGLRVRVTGIDPDARADAFANALPPIRGVAFRRAFSSDLVAAGESFDLVVSNHMLHHLTGEQLGGLLLDSERLAPRSLHADITRSFVAYAGFGMLTAPFFRDSYIRPDGLTSVRRSFTPRELDAVVPPGWRAVPRSPFGYVLEHGTDASATGVTGAPDA</sequence>
<dbReference type="GO" id="GO:0032259">
    <property type="term" value="P:methylation"/>
    <property type="evidence" value="ECO:0007669"/>
    <property type="project" value="UniProtKB-KW"/>
</dbReference>
<dbReference type="SUPFAM" id="SSF53335">
    <property type="entry name" value="S-adenosyl-L-methionine-dependent methyltransferases"/>
    <property type="match status" value="1"/>
</dbReference>
<reference evidence="5 6" key="1">
    <citation type="submission" date="2024-03" db="EMBL/GenBank/DDBJ databases">
        <title>YIM 134122 draft genome.</title>
        <authorList>
            <person name="Zuo S."/>
            <person name="Xiong L."/>
        </authorList>
    </citation>
    <scope>NUCLEOTIDE SEQUENCE [LARGE SCALE GENOMIC DNA]</scope>
    <source>
        <strain evidence="5 6">YIM 134122</strain>
    </source>
</reference>
<name>A0ABU9VZT2_9MICO</name>
<dbReference type="PANTHER" id="PTHR43464">
    <property type="entry name" value="METHYLTRANSFERASE"/>
    <property type="match status" value="1"/>
</dbReference>
<evidence type="ECO:0000256" key="3">
    <source>
        <dbReference type="ARBA" id="ARBA00022691"/>
    </source>
</evidence>
<accession>A0ABU9VZT2</accession>
<proteinExistence type="predicted"/>
<evidence type="ECO:0000256" key="1">
    <source>
        <dbReference type="ARBA" id="ARBA00022603"/>
    </source>
</evidence>
<dbReference type="InterPro" id="IPR041698">
    <property type="entry name" value="Methyltransf_25"/>
</dbReference>
<dbReference type="InterPro" id="IPR029063">
    <property type="entry name" value="SAM-dependent_MTases_sf"/>
</dbReference>
<protein>
    <submittedName>
        <fullName evidence="5">Class I SAM-dependent methyltransferase</fullName>
    </submittedName>
</protein>